<proteinExistence type="inferred from homology"/>
<evidence type="ECO:0000256" key="1">
    <source>
        <dbReference type="ARBA" id="ARBA00004429"/>
    </source>
</evidence>
<dbReference type="InterPro" id="IPR000727">
    <property type="entry name" value="T_SNARE_dom"/>
</dbReference>
<keyword evidence="2" id="KW-0997">Cell inner membrane</keyword>
<feature type="domain" description="T-SNARE coiled-coil homology" evidence="8">
    <location>
        <begin position="307"/>
        <end position="369"/>
    </location>
</feature>
<dbReference type="Gene3D" id="1.10.287.950">
    <property type="entry name" value="Methyl-accepting chemotaxis protein"/>
    <property type="match status" value="1"/>
</dbReference>
<dbReference type="KEGG" id="gso:PH603_15925"/>
<evidence type="ECO:0000256" key="5">
    <source>
        <dbReference type="PROSITE-ProRule" id="PRU00284"/>
    </source>
</evidence>
<dbReference type="PROSITE" id="PS50192">
    <property type="entry name" value="T_SNARE"/>
    <property type="match status" value="1"/>
</dbReference>
<reference evidence="9" key="1">
    <citation type="submission" date="2023-01" db="EMBL/GenBank/DDBJ databases">
        <title>The genome sequence of Kordiimonadaceae bacterium 6D33.</title>
        <authorList>
            <person name="Liu Y."/>
        </authorList>
    </citation>
    <scope>NUCLEOTIDE SEQUENCE</scope>
    <source>
        <strain evidence="9">6D33</strain>
    </source>
</reference>
<dbReference type="EMBL" id="CP116805">
    <property type="protein sequence ID" value="WCL54027.1"/>
    <property type="molecule type" value="Genomic_DNA"/>
</dbReference>
<evidence type="ECO:0000256" key="4">
    <source>
        <dbReference type="ARBA" id="ARBA00029447"/>
    </source>
</evidence>
<evidence type="ECO:0000259" key="8">
    <source>
        <dbReference type="PROSITE" id="PS50192"/>
    </source>
</evidence>
<gene>
    <name evidence="9" type="ORF">PH603_15925</name>
</gene>
<evidence type="ECO:0000256" key="3">
    <source>
        <dbReference type="ARBA" id="ARBA00023224"/>
    </source>
</evidence>
<sequence length="411" mass="43105">MFGFLKDKAAASAPKYDPAYVRDLEDKLAGYEKAFNAIAAVSGRFRDGDSEARIIGWQSHGAHSEVLRDLNHMLDLTDAYVRESAAALDAAVEGRYHRKFLTTGMRGAFGRGAAIINRASARMQQMEADEHARREALAQEFHSHVMGVVSTLKASVAQLDATASALKEDAQTTSGLAVSMAAASEQASANVQTVAEATEQLSGSITEINRQVAETNGAAEQAVTASRVATEAVTRLAVAAEKIGGVLTFIRKIADQTNLLALNATIEAARAGEAGKGFAVVANEVKNLANQTAQATMEITAEVAAMQTASDETAEAIRTIDTRIANVGTSARTIASAVDEQTVVAGEISNNVREAAEGTQDVSRNVASVSTASAKTERGASEVGEAAESLSAEAETLSDRVETFLKDLRGA</sequence>
<keyword evidence="3 5" id="KW-0807">Transducer</keyword>
<keyword evidence="2" id="KW-0472">Membrane</keyword>
<feature type="domain" description="Methyl-accepting transducer" evidence="7">
    <location>
        <begin position="155"/>
        <end position="391"/>
    </location>
</feature>
<feature type="compositionally biased region" description="Polar residues" evidence="6">
    <location>
        <begin position="360"/>
        <end position="374"/>
    </location>
</feature>
<evidence type="ECO:0000313" key="10">
    <source>
        <dbReference type="Proteomes" id="UP001217500"/>
    </source>
</evidence>
<dbReference type="SMART" id="SM00283">
    <property type="entry name" value="MA"/>
    <property type="match status" value="1"/>
</dbReference>
<dbReference type="PANTHER" id="PTHR32089">
    <property type="entry name" value="METHYL-ACCEPTING CHEMOTAXIS PROTEIN MCPB"/>
    <property type="match status" value="1"/>
</dbReference>
<dbReference type="PROSITE" id="PS50111">
    <property type="entry name" value="CHEMOTAXIS_TRANSDUC_2"/>
    <property type="match status" value="1"/>
</dbReference>
<dbReference type="GO" id="GO:0007165">
    <property type="term" value="P:signal transduction"/>
    <property type="evidence" value="ECO:0007669"/>
    <property type="project" value="UniProtKB-KW"/>
</dbReference>
<dbReference type="InterPro" id="IPR004089">
    <property type="entry name" value="MCPsignal_dom"/>
</dbReference>
<evidence type="ECO:0000256" key="6">
    <source>
        <dbReference type="SAM" id="MobiDB-lite"/>
    </source>
</evidence>
<feature type="region of interest" description="Disordered" evidence="6">
    <location>
        <begin position="355"/>
        <end position="396"/>
    </location>
</feature>
<dbReference type="Pfam" id="PF00015">
    <property type="entry name" value="MCPsignal"/>
    <property type="match status" value="1"/>
</dbReference>
<dbReference type="GO" id="GO:0005886">
    <property type="term" value="C:plasma membrane"/>
    <property type="evidence" value="ECO:0007669"/>
    <property type="project" value="UniProtKB-SubCell"/>
</dbReference>
<comment type="subcellular location">
    <subcellularLocation>
        <location evidence="1">Cell inner membrane</location>
        <topology evidence="1">Multi-pass membrane protein</topology>
    </subcellularLocation>
</comment>
<dbReference type="SUPFAM" id="SSF58104">
    <property type="entry name" value="Methyl-accepting chemotaxis protein (MCP) signaling domain"/>
    <property type="match status" value="1"/>
</dbReference>
<accession>A0AAE9XN35</accession>
<dbReference type="AlphaFoldDB" id="A0AAE9XN35"/>
<dbReference type="PANTHER" id="PTHR32089:SF112">
    <property type="entry name" value="LYSOZYME-LIKE PROTEIN-RELATED"/>
    <property type="match status" value="1"/>
</dbReference>
<evidence type="ECO:0000313" key="9">
    <source>
        <dbReference type="EMBL" id="WCL54027.1"/>
    </source>
</evidence>
<organism evidence="9 10">
    <name type="scientific">Gimibacter soli</name>
    <dbReference type="NCBI Taxonomy" id="3024400"/>
    <lineage>
        <taxon>Bacteria</taxon>
        <taxon>Pseudomonadati</taxon>
        <taxon>Pseudomonadota</taxon>
        <taxon>Alphaproteobacteria</taxon>
        <taxon>Kordiimonadales</taxon>
        <taxon>Temperatibacteraceae</taxon>
        <taxon>Gimibacter</taxon>
    </lineage>
</organism>
<protein>
    <submittedName>
        <fullName evidence="9">Methyl-accepting chemotaxis protein</fullName>
    </submittedName>
</protein>
<keyword evidence="10" id="KW-1185">Reference proteome</keyword>
<dbReference type="RefSeq" id="WP_289503746.1">
    <property type="nucleotide sequence ID" value="NZ_CP116805.1"/>
</dbReference>
<feature type="compositionally biased region" description="Low complexity" evidence="6">
    <location>
        <begin position="381"/>
        <end position="395"/>
    </location>
</feature>
<evidence type="ECO:0000256" key="2">
    <source>
        <dbReference type="ARBA" id="ARBA00022519"/>
    </source>
</evidence>
<evidence type="ECO:0000259" key="7">
    <source>
        <dbReference type="PROSITE" id="PS50111"/>
    </source>
</evidence>
<dbReference type="Proteomes" id="UP001217500">
    <property type="component" value="Chromosome"/>
</dbReference>
<name>A0AAE9XN35_9PROT</name>
<comment type="similarity">
    <text evidence="4">Belongs to the methyl-accepting chemotaxis (MCP) protein family.</text>
</comment>
<keyword evidence="2" id="KW-1003">Cell membrane</keyword>